<dbReference type="CDD" id="cd02440">
    <property type="entry name" value="AdoMet_MTases"/>
    <property type="match status" value="1"/>
</dbReference>
<evidence type="ECO:0000256" key="2">
    <source>
        <dbReference type="ARBA" id="ARBA00022679"/>
    </source>
</evidence>
<dbReference type="GO" id="GO:0032259">
    <property type="term" value="P:methylation"/>
    <property type="evidence" value="ECO:0007669"/>
    <property type="project" value="UniProtKB-KW"/>
</dbReference>
<keyword evidence="6" id="KW-1185">Reference proteome</keyword>
<keyword evidence="2" id="KW-0808">Transferase</keyword>
<protein>
    <submittedName>
        <fullName evidence="4 5">SAM-dependent methyltransferase</fullName>
    </submittedName>
</protein>
<dbReference type="InterPro" id="IPR051052">
    <property type="entry name" value="Diverse_substrate_MTase"/>
</dbReference>
<dbReference type="InterPro" id="IPR029063">
    <property type="entry name" value="SAM-dependent_MTases_sf"/>
</dbReference>
<evidence type="ECO:0000313" key="7">
    <source>
        <dbReference type="Proteomes" id="UP000596035"/>
    </source>
</evidence>
<evidence type="ECO:0000256" key="1">
    <source>
        <dbReference type="ARBA" id="ARBA00022603"/>
    </source>
</evidence>
<proteinExistence type="predicted"/>
<feature type="domain" description="Methyltransferase" evidence="3">
    <location>
        <begin position="43"/>
        <end position="133"/>
    </location>
</feature>
<dbReference type="PANTHER" id="PTHR44942">
    <property type="entry name" value="METHYLTRANSF_11 DOMAIN-CONTAINING PROTEIN"/>
    <property type="match status" value="1"/>
</dbReference>
<dbReference type="SUPFAM" id="SSF53335">
    <property type="entry name" value="S-adenosyl-L-methionine-dependent methyltransferases"/>
    <property type="match status" value="1"/>
</dbReference>
<reference evidence="6" key="2">
    <citation type="submission" date="2017-05" db="EMBL/GenBank/DDBJ databases">
        <title>Improved OligoMM genomes.</title>
        <authorList>
            <person name="Garzetti D."/>
        </authorList>
    </citation>
    <scope>NUCLEOTIDE SEQUENCE [LARGE SCALE GENOMIC DNA]</scope>
    <source>
        <strain evidence="6">KB18</strain>
    </source>
</reference>
<dbReference type="Proteomes" id="UP000196710">
    <property type="component" value="Chromosome"/>
</dbReference>
<dbReference type="RefSeq" id="WP_066537140.1">
    <property type="nucleotide sequence ID" value="NZ_CP021422.1"/>
</dbReference>
<keyword evidence="1 5" id="KW-0489">Methyltransferase</keyword>
<organism evidence="5 7">
    <name type="scientific">Acutalibacter muris</name>
    <dbReference type="NCBI Taxonomy" id="1796620"/>
    <lineage>
        <taxon>Bacteria</taxon>
        <taxon>Bacillati</taxon>
        <taxon>Bacillota</taxon>
        <taxon>Clostridia</taxon>
        <taxon>Eubacteriales</taxon>
        <taxon>Acutalibacteraceae</taxon>
        <taxon>Acutalibacter</taxon>
    </lineage>
</organism>
<reference evidence="4" key="1">
    <citation type="journal article" date="2017" name="Genome Announc.">
        <title>High-Quality Whole-Genome Sequences of the Oligo-Mouse-Microbiota Bacterial Community.</title>
        <authorList>
            <person name="Garzetti D."/>
            <person name="Brugiroux S."/>
            <person name="Bunk B."/>
            <person name="Pukall R."/>
            <person name="McCoy K.D."/>
            <person name="Macpherson A.J."/>
            <person name="Stecher B."/>
        </authorList>
    </citation>
    <scope>NUCLEOTIDE SEQUENCE</scope>
    <source>
        <strain evidence="4">KB18</strain>
    </source>
</reference>
<reference evidence="5 7" key="3">
    <citation type="submission" date="2020-11" db="EMBL/GenBank/DDBJ databases">
        <title>Closed and high quality bacterial genomes of the OMM12 community.</title>
        <authorList>
            <person name="Marbouty M."/>
            <person name="Lamy-Besnier Q."/>
            <person name="Debarbieux L."/>
            <person name="Koszul R."/>
        </authorList>
    </citation>
    <scope>NUCLEOTIDE SEQUENCE [LARGE SCALE GENOMIC DNA]</scope>
    <source>
        <strain evidence="5 7">KB18</strain>
    </source>
</reference>
<evidence type="ECO:0000313" key="4">
    <source>
        <dbReference type="EMBL" id="ASB39239.1"/>
    </source>
</evidence>
<sequence>MPTEFQRNFDRQAEGYDLARPEYPPELYSDIFAYCPIDESSRVLEIGLGTGKASGPVLETGCSLTGLEPGGNLGDLAKKRLGGYENLDLRGLTLQDYDCPDNAFDLVYAATAFHWIPEEYGYRRVYDLLRPGGTFARFAYHAGPDRGRRELTGEVYELYRRHMNGGKGEYRPLTRSDSGRLLAVPQKYGFTDARFHLYEFTKDFTAGEYMGLLRTYPDHMSLEPQSREGLFHGIYDAIERHGGVMTVYYTVDLELARKPAGQ</sequence>
<evidence type="ECO:0000259" key="3">
    <source>
        <dbReference type="Pfam" id="PF13649"/>
    </source>
</evidence>
<dbReference type="GO" id="GO:0008168">
    <property type="term" value="F:methyltransferase activity"/>
    <property type="evidence" value="ECO:0007669"/>
    <property type="project" value="UniProtKB-KW"/>
</dbReference>
<dbReference type="KEGG" id="amur:ADH66_00350"/>
<dbReference type="EMBL" id="CP065321">
    <property type="protein sequence ID" value="QQR28528.1"/>
    <property type="molecule type" value="Genomic_DNA"/>
</dbReference>
<dbReference type="Gene3D" id="3.40.50.150">
    <property type="entry name" value="Vaccinia Virus protein VP39"/>
    <property type="match status" value="1"/>
</dbReference>
<dbReference type="PANTHER" id="PTHR44942:SF4">
    <property type="entry name" value="METHYLTRANSFERASE TYPE 11 DOMAIN-CONTAINING PROTEIN"/>
    <property type="match status" value="1"/>
</dbReference>
<evidence type="ECO:0000313" key="5">
    <source>
        <dbReference type="EMBL" id="QQR28528.1"/>
    </source>
</evidence>
<dbReference type="EMBL" id="CP021422">
    <property type="protein sequence ID" value="ASB39239.1"/>
    <property type="molecule type" value="Genomic_DNA"/>
</dbReference>
<name>A0A1Z2XLD2_9FIRM</name>
<dbReference type="Pfam" id="PF13649">
    <property type="entry name" value="Methyltransf_25"/>
    <property type="match status" value="1"/>
</dbReference>
<dbReference type="AlphaFoldDB" id="A0A1Z2XLD2"/>
<evidence type="ECO:0000313" key="6">
    <source>
        <dbReference type="Proteomes" id="UP000196710"/>
    </source>
</evidence>
<dbReference type="Proteomes" id="UP000596035">
    <property type="component" value="Chromosome"/>
</dbReference>
<accession>A0A1Z2XLD2</accession>
<dbReference type="InterPro" id="IPR041698">
    <property type="entry name" value="Methyltransf_25"/>
</dbReference>
<gene>
    <name evidence="4" type="ORF">ADH66_00350</name>
    <name evidence="5" type="ORF">I5Q82_10350</name>
</gene>